<gene>
    <name evidence="2" type="ORF">ETSY1_43485</name>
</gene>
<sequence>MLQDDLPSKRGERRQLADCESQGLKMAALSLALEQQTEQLKKEHLGESHVGKFYPHYHHTQPDDLQKGQHWHDKQGIQPRLLTSATQANIANINGTPDLGDEDQGQMRAPQSANHQHAVLQMTKPEP</sequence>
<reference evidence="2 3" key="1">
    <citation type="journal article" date="2014" name="Nature">
        <title>An environmental bacterial taxon with a large and distinct metabolic repertoire.</title>
        <authorList>
            <person name="Wilson M.C."/>
            <person name="Mori T."/>
            <person name="Ruckert C."/>
            <person name="Uria A.R."/>
            <person name="Helf M.J."/>
            <person name="Takada K."/>
            <person name="Gernert C."/>
            <person name="Steffens U.A."/>
            <person name="Heycke N."/>
            <person name="Schmitt S."/>
            <person name="Rinke C."/>
            <person name="Helfrich E.J."/>
            <person name="Brachmann A.O."/>
            <person name="Gurgui C."/>
            <person name="Wakimoto T."/>
            <person name="Kracht M."/>
            <person name="Crusemann M."/>
            <person name="Hentschel U."/>
            <person name="Abe I."/>
            <person name="Matsunaga S."/>
            <person name="Kalinowski J."/>
            <person name="Takeyama H."/>
            <person name="Piel J."/>
        </authorList>
    </citation>
    <scope>NUCLEOTIDE SEQUENCE [LARGE SCALE GENOMIC DNA]</scope>
    <source>
        <strain evidence="3">TSY1</strain>
    </source>
</reference>
<dbReference type="HOGENOM" id="CLU_1966531_0_0_7"/>
<evidence type="ECO:0000313" key="2">
    <source>
        <dbReference type="EMBL" id="ETW92471.1"/>
    </source>
</evidence>
<dbReference type="EMBL" id="AZHW01001471">
    <property type="protein sequence ID" value="ETW92471.1"/>
    <property type="molecule type" value="Genomic_DNA"/>
</dbReference>
<protein>
    <submittedName>
        <fullName evidence="2">Uncharacterized protein</fullName>
    </submittedName>
</protein>
<dbReference type="AlphaFoldDB" id="W4L562"/>
<name>W4L562_ENTF1</name>
<evidence type="ECO:0000313" key="3">
    <source>
        <dbReference type="Proteomes" id="UP000019141"/>
    </source>
</evidence>
<evidence type="ECO:0000256" key="1">
    <source>
        <dbReference type="SAM" id="MobiDB-lite"/>
    </source>
</evidence>
<feature type="region of interest" description="Disordered" evidence="1">
    <location>
        <begin position="53"/>
        <end position="78"/>
    </location>
</feature>
<keyword evidence="3" id="KW-1185">Reference proteome</keyword>
<comment type="caution">
    <text evidence="2">The sequence shown here is derived from an EMBL/GenBank/DDBJ whole genome shotgun (WGS) entry which is preliminary data.</text>
</comment>
<dbReference type="Proteomes" id="UP000019141">
    <property type="component" value="Unassembled WGS sequence"/>
</dbReference>
<proteinExistence type="predicted"/>
<feature type="region of interest" description="Disordered" evidence="1">
    <location>
        <begin position="91"/>
        <end position="127"/>
    </location>
</feature>
<accession>W4L562</accession>
<organism evidence="2 3">
    <name type="scientific">Entotheonella factor</name>
    <dbReference type="NCBI Taxonomy" id="1429438"/>
    <lineage>
        <taxon>Bacteria</taxon>
        <taxon>Pseudomonadati</taxon>
        <taxon>Nitrospinota/Tectimicrobiota group</taxon>
        <taxon>Candidatus Tectimicrobiota</taxon>
        <taxon>Candidatus Entotheonellia</taxon>
        <taxon>Candidatus Entotheonellales</taxon>
        <taxon>Candidatus Entotheonellaceae</taxon>
        <taxon>Candidatus Entotheonella</taxon>
    </lineage>
</organism>
<feature type="compositionally biased region" description="Basic and acidic residues" evidence="1">
    <location>
        <begin position="60"/>
        <end position="75"/>
    </location>
</feature>